<dbReference type="RefSeq" id="WP_013157820.1">
    <property type="nucleotide sequence ID" value="NC_014212.1"/>
</dbReference>
<keyword evidence="1" id="KW-0472">Membrane</keyword>
<evidence type="ECO:0000313" key="3">
    <source>
        <dbReference type="Proteomes" id="UP000001916"/>
    </source>
</evidence>
<dbReference type="OrthoDB" id="32766at2"/>
<protein>
    <submittedName>
        <fullName evidence="2">Uncharacterized protein</fullName>
    </submittedName>
</protein>
<dbReference type="AlphaFoldDB" id="D7BEK8"/>
<dbReference type="Proteomes" id="UP000001916">
    <property type="component" value="Chromosome"/>
</dbReference>
<evidence type="ECO:0000313" key="2">
    <source>
        <dbReference type="EMBL" id="ADH63251.1"/>
    </source>
</evidence>
<sequence>MSSKEIKPNKEPFAGAYFVGLAITLAILIGVVAVGAGMPPAVSGFVVAFGLGLTVSPKYARWFLIAGIFSALMGFLGSEEQVAWGGIGLVLSQLIVWRFIKS</sequence>
<proteinExistence type="predicted"/>
<dbReference type="eggNOG" id="ENOG5033405">
    <property type="taxonomic scope" value="Bacteria"/>
</dbReference>
<reference evidence="2 3" key="1">
    <citation type="journal article" date="2010" name="Stand. Genomic Sci.">
        <title>Complete genome sequence of Meiothermus silvanus type strain (VI-R2).</title>
        <authorList>
            <person name="Sikorski J."/>
            <person name="Tindall B.J."/>
            <person name="Lowry S."/>
            <person name="Lucas S."/>
            <person name="Nolan M."/>
            <person name="Copeland A."/>
            <person name="Glavina Del Rio T."/>
            <person name="Tice H."/>
            <person name="Cheng J.F."/>
            <person name="Han C."/>
            <person name="Pitluck S."/>
            <person name="Liolios K."/>
            <person name="Ivanova N."/>
            <person name="Mavromatis K."/>
            <person name="Mikhailova N."/>
            <person name="Pati A."/>
            <person name="Goodwin L."/>
            <person name="Chen A."/>
            <person name="Palaniappan K."/>
            <person name="Land M."/>
            <person name="Hauser L."/>
            <person name="Chang Y.J."/>
            <person name="Jeffries C.D."/>
            <person name="Rohde M."/>
            <person name="Goker M."/>
            <person name="Woyke T."/>
            <person name="Bristow J."/>
            <person name="Eisen J.A."/>
            <person name="Markowitz V."/>
            <person name="Hugenholtz P."/>
            <person name="Kyrpides N.C."/>
            <person name="Klenk H.P."/>
            <person name="Lapidus A."/>
        </authorList>
    </citation>
    <scope>NUCLEOTIDE SEQUENCE [LARGE SCALE GENOMIC DNA]</scope>
    <source>
        <strain evidence="3">ATCC 700542 / DSM 9946 / VI-R2</strain>
    </source>
</reference>
<organism evidence="2 3">
    <name type="scientific">Allomeiothermus silvanus (strain ATCC 700542 / DSM 9946 / NBRC 106475 / NCIMB 13440 / VI-R2)</name>
    <name type="common">Thermus silvanus</name>
    <dbReference type="NCBI Taxonomy" id="526227"/>
    <lineage>
        <taxon>Bacteria</taxon>
        <taxon>Thermotogati</taxon>
        <taxon>Deinococcota</taxon>
        <taxon>Deinococci</taxon>
        <taxon>Thermales</taxon>
        <taxon>Thermaceae</taxon>
        <taxon>Allomeiothermus</taxon>
    </lineage>
</organism>
<dbReference type="EMBL" id="CP002042">
    <property type="protein sequence ID" value="ADH63251.1"/>
    <property type="molecule type" value="Genomic_DNA"/>
</dbReference>
<gene>
    <name evidence="2" type="ordered locus">Mesil_1358</name>
</gene>
<accession>D7BEK8</accession>
<feature type="transmembrane region" description="Helical" evidence="1">
    <location>
        <begin position="15"/>
        <end position="38"/>
    </location>
</feature>
<evidence type="ECO:0000256" key="1">
    <source>
        <dbReference type="SAM" id="Phobius"/>
    </source>
</evidence>
<dbReference type="STRING" id="526227.Mesil_1358"/>
<dbReference type="HOGENOM" id="CLU_2276159_0_0_0"/>
<keyword evidence="1" id="KW-0812">Transmembrane</keyword>
<name>D7BEK8_ALLS1</name>
<keyword evidence="3" id="KW-1185">Reference proteome</keyword>
<dbReference type="KEGG" id="msv:Mesil_1358"/>
<feature type="transmembrane region" description="Helical" evidence="1">
    <location>
        <begin position="82"/>
        <end position="100"/>
    </location>
</feature>
<keyword evidence="1" id="KW-1133">Transmembrane helix</keyword>
<feature type="transmembrane region" description="Helical" evidence="1">
    <location>
        <begin position="59"/>
        <end position="76"/>
    </location>
</feature>